<reference evidence="12" key="1">
    <citation type="submission" date="2019-02" db="EMBL/GenBank/DDBJ databases">
        <authorList>
            <person name="Bachy C."/>
            <person name="Yung C.-M."/>
            <person name="Roux S."/>
            <person name="Sullivan M.B."/>
            <person name="Worden A.Z."/>
        </authorList>
    </citation>
    <scope>NUCLEOTIDE SEQUENCE</scope>
    <source>
        <strain evidence="12">BII-V2</strain>
    </source>
</reference>
<keyword evidence="6" id="KW-0540">Nuclease</keyword>
<dbReference type="PROSITE" id="PS50879">
    <property type="entry name" value="RNASE_H_1"/>
    <property type="match status" value="1"/>
</dbReference>
<dbReference type="GO" id="GO:0003676">
    <property type="term" value="F:nucleic acid binding"/>
    <property type="evidence" value="ECO:0007669"/>
    <property type="project" value="InterPro"/>
</dbReference>
<accession>A0A7S6P1R5</accession>
<dbReference type="GO" id="GO:0046872">
    <property type="term" value="F:metal ion binding"/>
    <property type="evidence" value="ECO:0007669"/>
    <property type="project" value="UniProtKB-KW"/>
</dbReference>
<feature type="domain" description="RNase H type-1" evidence="11">
    <location>
        <begin position="1"/>
        <end position="146"/>
    </location>
</feature>
<comment type="similarity">
    <text evidence="3">Belongs to the RNase H family.</text>
</comment>
<evidence type="ECO:0000256" key="2">
    <source>
        <dbReference type="ARBA" id="ARBA00001946"/>
    </source>
</evidence>
<dbReference type="SUPFAM" id="SSF53098">
    <property type="entry name" value="Ribonuclease H-like"/>
    <property type="match status" value="1"/>
</dbReference>
<dbReference type="CDD" id="cd09278">
    <property type="entry name" value="RNase_HI_prokaryote_like"/>
    <property type="match status" value="1"/>
</dbReference>
<sequence length="152" mass="17372">MIDVYTDGSCLGNPGPGGWAYLIIATLSTVVHKIENSGGMRITTNNVMEMTAVIKAMEKCIELKIGNINVYTDSNYVRMGLIEWSKNWERNGWKTASGYAVKNKDEWIRLLELIKMFDNVDIKWVKAHNGNENNERVDTLAREYAYLFSKKE</sequence>
<dbReference type="EC" id="3.1.26.4" evidence="5"/>
<name>A0A7S6P1R5_9PHYC</name>
<keyword evidence="7" id="KW-0479">Metal-binding</keyword>
<dbReference type="Pfam" id="PF00075">
    <property type="entry name" value="RNase_H"/>
    <property type="match status" value="1"/>
</dbReference>
<evidence type="ECO:0000256" key="4">
    <source>
        <dbReference type="ARBA" id="ARBA00011245"/>
    </source>
</evidence>
<dbReference type="Gene3D" id="3.30.420.10">
    <property type="entry name" value="Ribonuclease H-like superfamily/Ribonuclease H"/>
    <property type="match status" value="1"/>
</dbReference>
<protein>
    <recommendedName>
        <fullName evidence="5">ribonuclease H</fullName>
        <ecNumber evidence="5">3.1.26.4</ecNumber>
    </recommendedName>
</protein>
<evidence type="ECO:0000256" key="1">
    <source>
        <dbReference type="ARBA" id="ARBA00000077"/>
    </source>
</evidence>
<evidence type="ECO:0000256" key="5">
    <source>
        <dbReference type="ARBA" id="ARBA00012180"/>
    </source>
</evidence>
<dbReference type="InterPro" id="IPR050092">
    <property type="entry name" value="RNase_H"/>
</dbReference>
<dbReference type="InterPro" id="IPR022892">
    <property type="entry name" value="RNaseHI"/>
</dbReference>
<dbReference type="PANTHER" id="PTHR10642">
    <property type="entry name" value="RIBONUCLEASE H1"/>
    <property type="match status" value="1"/>
</dbReference>
<evidence type="ECO:0000256" key="7">
    <source>
        <dbReference type="ARBA" id="ARBA00022723"/>
    </source>
</evidence>
<dbReference type="GO" id="GO:0004523">
    <property type="term" value="F:RNA-DNA hybrid ribonuclease activity"/>
    <property type="evidence" value="ECO:0007669"/>
    <property type="project" value="UniProtKB-EC"/>
</dbReference>
<dbReference type="InterPro" id="IPR002156">
    <property type="entry name" value="RNaseH_domain"/>
</dbReference>
<evidence type="ECO:0000256" key="3">
    <source>
        <dbReference type="ARBA" id="ARBA00005300"/>
    </source>
</evidence>
<proteinExistence type="inferred from homology"/>
<dbReference type="InterPro" id="IPR012337">
    <property type="entry name" value="RNaseH-like_sf"/>
</dbReference>
<organism evidence="12">
    <name type="scientific">Bathycoccus sp. RCC716 virus 2</name>
    <dbReference type="NCBI Taxonomy" id="2530039"/>
    <lineage>
        <taxon>Viruses</taxon>
        <taxon>Varidnaviria</taxon>
        <taxon>Bamfordvirae</taxon>
        <taxon>Nucleocytoviricota</taxon>
        <taxon>Megaviricetes</taxon>
        <taxon>Algavirales</taxon>
        <taxon>Phycodnaviridae</taxon>
        <taxon>Prasinovirus</taxon>
    </lineage>
</organism>
<dbReference type="EMBL" id="MK522038">
    <property type="protein sequence ID" value="QOR60375.1"/>
    <property type="molecule type" value="Genomic_DNA"/>
</dbReference>
<keyword evidence="9" id="KW-0378">Hydrolase</keyword>
<dbReference type="PANTHER" id="PTHR10642:SF26">
    <property type="entry name" value="RIBONUCLEASE H1"/>
    <property type="match status" value="1"/>
</dbReference>
<evidence type="ECO:0000256" key="6">
    <source>
        <dbReference type="ARBA" id="ARBA00022722"/>
    </source>
</evidence>
<evidence type="ECO:0000256" key="8">
    <source>
        <dbReference type="ARBA" id="ARBA00022759"/>
    </source>
</evidence>
<evidence type="ECO:0000256" key="10">
    <source>
        <dbReference type="ARBA" id="ARBA00022842"/>
    </source>
</evidence>
<evidence type="ECO:0000259" key="11">
    <source>
        <dbReference type="PROSITE" id="PS50879"/>
    </source>
</evidence>
<keyword evidence="8" id="KW-0255">Endonuclease</keyword>
<dbReference type="GO" id="GO:0043137">
    <property type="term" value="P:DNA replication, removal of RNA primer"/>
    <property type="evidence" value="ECO:0007669"/>
    <property type="project" value="TreeGrafter"/>
</dbReference>
<evidence type="ECO:0000313" key="12">
    <source>
        <dbReference type="EMBL" id="QOR60375.1"/>
    </source>
</evidence>
<comment type="catalytic activity">
    <reaction evidence="1">
        <text>Endonucleolytic cleavage to 5'-phosphomonoester.</text>
        <dbReference type="EC" id="3.1.26.4"/>
    </reaction>
</comment>
<keyword evidence="10" id="KW-0460">Magnesium</keyword>
<evidence type="ECO:0000256" key="9">
    <source>
        <dbReference type="ARBA" id="ARBA00022801"/>
    </source>
</evidence>
<comment type="subunit">
    <text evidence="4">Monomer.</text>
</comment>
<dbReference type="InterPro" id="IPR036397">
    <property type="entry name" value="RNaseH_sf"/>
</dbReference>
<comment type="cofactor">
    <cofactor evidence="2">
        <name>Mg(2+)</name>
        <dbReference type="ChEBI" id="CHEBI:18420"/>
    </cofactor>
</comment>